<keyword evidence="2" id="KW-1185">Reference proteome</keyword>
<evidence type="ECO:0000313" key="2">
    <source>
        <dbReference type="Proteomes" id="UP001062846"/>
    </source>
</evidence>
<name>A0ACC0N4A8_RHOML</name>
<dbReference type="Proteomes" id="UP001062846">
    <property type="component" value="Chromosome 7"/>
</dbReference>
<sequence length="775" mass="88757">MMHLNTTKATDGDFKIIQNDDQLINMVNHIKDNLVDIFLVIPNTILDDLLDVDVGNWEWESGTFPESGVTIDDVDMIKGLSGSLADDDSDSDANYDYFHDSDYDLSDEDDRIYEENVDANSEWVGSRNARAVSPDAPRKRIEEASDFFMHAPIDEGDDSLGESDDVEYEDSEDGFLSGSDGEGDPKAKKPTVFRPIKRREEPVFCEGMIFKHRAQFAGAIRHYSILQGREIRFTKNETSRVRAKCKVVVDPEDETKKFECPWTIFASDIRKDKTLQVSELVEKVKSNIKCNVSVNQCYRVRQKVLKKLEGNIAEQYAMLWDYCREIDRTNPGTSVYIHLKHDLDGMPTNVFQRFYICWVALKKGFKDACRPILRVDGCHLKAYYPGQLLIAVGIDANDQTFPVAYVVVEIENLQTWTWFLNHLIPDLQIENEPTWTIISDKQKGLEHAIKELLSEIEHRHCARHLHNNFKNAGYGGQVLHNKLWNLARASYVGKFNFLMGELEKENPGAFKWLSDPDRNPCHWSRSHFIVTPKCDILLNNLCKTFNKAILPARDKPILTMLEKLRTYFMKRLVDKRAFATKWVDELGPKIHDKIEKIKLRYGDYIVILCGEGEFEARHIHIGHQYAINVQTHTCSCRRWDLTGIPCEYAARVIVESGGQPEEYVSEWYSKHSFLTAYGNIMHPMNGPGMWEKSGKDPIKPPDFKRQPGRPRKARRRKADEGAKKPFKLSKIGVKMTCRRCGIQGHNTRTCKAPVDALSTSSRGRGKGKGRNPTPT</sequence>
<reference evidence="1" key="1">
    <citation type="submission" date="2022-02" db="EMBL/GenBank/DDBJ databases">
        <title>Plant Genome Project.</title>
        <authorList>
            <person name="Zhang R.-G."/>
        </authorList>
    </citation>
    <scope>NUCLEOTIDE SEQUENCE</scope>
    <source>
        <strain evidence="1">AT1</strain>
    </source>
</reference>
<protein>
    <submittedName>
        <fullName evidence="1">Uncharacterized protein</fullName>
    </submittedName>
</protein>
<dbReference type="EMBL" id="CM046394">
    <property type="protein sequence ID" value="KAI8547497.1"/>
    <property type="molecule type" value="Genomic_DNA"/>
</dbReference>
<accession>A0ACC0N4A8</accession>
<proteinExistence type="predicted"/>
<comment type="caution">
    <text evidence="1">The sequence shown here is derived from an EMBL/GenBank/DDBJ whole genome shotgun (WGS) entry which is preliminary data.</text>
</comment>
<evidence type="ECO:0000313" key="1">
    <source>
        <dbReference type="EMBL" id="KAI8547497.1"/>
    </source>
</evidence>
<gene>
    <name evidence="1" type="ORF">RHMOL_Rhmol07G0200500</name>
</gene>
<organism evidence="1 2">
    <name type="scientific">Rhododendron molle</name>
    <name type="common">Chinese azalea</name>
    <name type="synonym">Azalea mollis</name>
    <dbReference type="NCBI Taxonomy" id="49168"/>
    <lineage>
        <taxon>Eukaryota</taxon>
        <taxon>Viridiplantae</taxon>
        <taxon>Streptophyta</taxon>
        <taxon>Embryophyta</taxon>
        <taxon>Tracheophyta</taxon>
        <taxon>Spermatophyta</taxon>
        <taxon>Magnoliopsida</taxon>
        <taxon>eudicotyledons</taxon>
        <taxon>Gunneridae</taxon>
        <taxon>Pentapetalae</taxon>
        <taxon>asterids</taxon>
        <taxon>Ericales</taxon>
        <taxon>Ericaceae</taxon>
        <taxon>Ericoideae</taxon>
        <taxon>Rhodoreae</taxon>
        <taxon>Rhododendron</taxon>
    </lineage>
</organism>